<organism evidence="4 5">
    <name type="scientific">Photobacterium kishitanii</name>
    <dbReference type="NCBI Taxonomy" id="318456"/>
    <lineage>
        <taxon>Bacteria</taxon>
        <taxon>Pseudomonadati</taxon>
        <taxon>Pseudomonadota</taxon>
        <taxon>Gammaproteobacteria</taxon>
        <taxon>Vibrionales</taxon>
        <taxon>Vibrionaceae</taxon>
        <taxon>Photobacterium</taxon>
    </lineage>
</organism>
<comment type="similarity">
    <text evidence="2">Belongs to the fimbrial K88 protein family.</text>
</comment>
<keyword evidence="1 3" id="KW-0732">Signal</keyword>
<dbReference type="Proteomes" id="UP000241426">
    <property type="component" value="Unassembled WGS sequence"/>
</dbReference>
<protein>
    <recommendedName>
        <fullName evidence="6">Fimbrial protein</fullName>
    </recommendedName>
</protein>
<evidence type="ECO:0000256" key="2">
    <source>
        <dbReference type="ARBA" id="ARBA00049989"/>
    </source>
</evidence>
<evidence type="ECO:0000313" key="4">
    <source>
        <dbReference type="EMBL" id="PSU99926.1"/>
    </source>
</evidence>
<dbReference type="InterPro" id="IPR003467">
    <property type="entry name" value="Fimbrial_K88_FaeH"/>
</dbReference>
<accession>A0A2T3KK09</accession>
<reference evidence="4 5" key="1">
    <citation type="submission" date="2018-01" db="EMBL/GenBank/DDBJ databases">
        <title>Whole genome sequencing of Histamine producing bacteria.</title>
        <authorList>
            <person name="Butler K."/>
        </authorList>
    </citation>
    <scope>NUCLEOTIDE SEQUENCE [LARGE SCALE GENOMIC DNA]</scope>
    <source>
        <strain evidence="4 5">FS-7.2</strain>
    </source>
</reference>
<dbReference type="GO" id="GO:0009289">
    <property type="term" value="C:pilus"/>
    <property type="evidence" value="ECO:0007669"/>
    <property type="project" value="InterPro"/>
</dbReference>
<dbReference type="Pfam" id="PF02432">
    <property type="entry name" value="Fimbrial_K88"/>
    <property type="match status" value="1"/>
</dbReference>
<sequence length="255" mass="26160">MKKTLLIATILTPFFLMNTANAALSEASIGSGGGGLLAISGSFVNTTPLWGWEIPAETAAAVQDWTIDKTAGVAADSNTQFDFTSKGTLYILDGITLKASVGGPSILPQVEVGGVRQANGTSTTVIVKALGSNGVEGTLGFETLHATAISQRILGNANPGISYPNDSVVDVAMQQRVKTALENQILALGERSDGEGAASGAILDEILAGRAAHTSIINWLTAASSVSVSEIKLSFPTATIPATWTASLPITITMS</sequence>
<feature type="signal peptide" evidence="3">
    <location>
        <begin position="1"/>
        <end position="22"/>
    </location>
</feature>
<evidence type="ECO:0000313" key="5">
    <source>
        <dbReference type="Proteomes" id="UP000241426"/>
    </source>
</evidence>
<name>A0A2T3KK09_9GAMM</name>
<comment type="caution">
    <text evidence="4">The sequence shown here is derived from an EMBL/GenBank/DDBJ whole genome shotgun (WGS) entry which is preliminary data.</text>
</comment>
<proteinExistence type="inferred from homology"/>
<dbReference type="RefSeq" id="WP_107289390.1">
    <property type="nucleotide sequence ID" value="NZ_PYNF01000004.1"/>
</dbReference>
<dbReference type="GO" id="GO:0007155">
    <property type="term" value="P:cell adhesion"/>
    <property type="evidence" value="ECO:0007669"/>
    <property type="project" value="InterPro"/>
</dbReference>
<evidence type="ECO:0008006" key="6">
    <source>
        <dbReference type="Google" id="ProtNLM"/>
    </source>
</evidence>
<gene>
    <name evidence="4" type="ORF">C9J27_06670</name>
</gene>
<dbReference type="AlphaFoldDB" id="A0A2T3KK09"/>
<evidence type="ECO:0000256" key="3">
    <source>
        <dbReference type="SAM" id="SignalP"/>
    </source>
</evidence>
<dbReference type="EMBL" id="PYNF01000004">
    <property type="protein sequence ID" value="PSU99926.1"/>
    <property type="molecule type" value="Genomic_DNA"/>
</dbReference>
<evidence type="ECO:0000256" key="1">
    <source>
        <dbReference type="ARBA" id="ARBA00022729"/>
    </source>
</evidence>
<feature type="chain" id="PRO_5015728289" description="Fimbrial protein" evidence="3">
    <location>
        <begin position="23"/>
        <end position="255"/>
    </location>
</feature>